<proteinExistence type="predicted"/>
<feature type="region of interest" description="Disordered" evidence="1">
    <location>
        <begin position="1"/>
        <end position="28"/>
    </location>
</feature>
<evidence type="ECO:0000256" key="1">
    <source>
        <dbReference type="SAM" id="MobiDB-lite"/>
    </source>
</evidence>
<dbReference type="Proteomes" id="UP000326837">
    <property type="component" value="Chromosome"/>
</dbReference>
<organism evidence="2 3">
    <name type="scientific">Lacipirellula parvula</name>
    <dbReference type="NCBI Taxonomy" id="2650471"/>
    <lineage>
        <taxon>Bacteria</taxon>
        <taxon>Pseudomonadati</taxon>
        <taxon>Planctomycetota</taxon>
        <taxon>Planctomycetia</taxon>
        <taxon>Pirellulales</taxon>
        <taxon>Lacipirellulaceae</taxon>
        <taxon>Lacipirellula</taxon>
    </lineage>
</organism>
<feature type="compositionally biased region" description="Basic and acidic residues" evidence="1">
    <location>
        <begin position="1"/>
        <end position="22"/>
    </location>
</feature>
<evidence type="ECO:0000313" key="2">
    <source>
        <dbReference type="EMBL" id="BBO32333.1"/>
    </source>
</evidence>
<sequence length="51" mass="5441">MGCGRRFEPSSGCRKFDGKNGRNYDGPVVTKPNAAVDFHISGPVESPDEAS</sequence>
<dbReference type="EMBL" id="AP021861">
    <property type="protein sequence ID" value="BBO32333.1"/>
    <property type="molecule type" value="Genomic_DNA"/>
</dbReference>
<accession>A0A5K7XDD4</accession>
<reference evidence="3" key="1">
    <citation type="submission" date="2019-10" db="EMBL/GenBank/DDBJ databases">
        <title>Lacipirellula parvula gen. nov., sp. nov., representing a lineage of planctomycetes widespread in freshwater anoxic habitats, and description of the family Lacipirellulaceae.</title>
        <authorList>
            <person name="Dedysh S.N."/>
            <person name="Kulichevskaya I.S."/>
            <person name="Beletsky A.V."/>
            <person name="Rakitin A.L."/>
            <person name="Mardanov A.V."/>
            <person name="Ivanova A.A."/>
            <person name="Saltykova V.X."/>
            <person name="Rijpstra W.I.C."/>
            <person name="Sinninghe Damste J.S."/>
            <person name="Ravin N.V."/>
        </authorList>
    </citation>
    <scope>NUCLEOTIDE SEQUENCE [LARGE SCALE GENOMIC DNA]</scope>
    <source>
        <strain evidence="3">PX69</strain>
    </source>
</reference>
<dbReference type="KEGG" id="lpav:PLANPX_1945"/>
<dbReference type="AlphaFoldDB" id="A0A5K7XDD4"/>
<keyword evidence="3" id="KW-1185">Reference proteome</keyword>
<evidence type="ECO:0000313" key="3">
    <source>
        <dbReference type="Proteomes" id="UP000326837"/>
    </source>
</evidence>
<gene>
    <name evidence="2" type="ORF">PLANPX_1945</name>
</gene>
<name>A0A5K7XDD4_9BACT</name>
<protein>
    <submittedName>
        <fullName evidence="2">Uncharacterized protein</fullName>
    </submittedName>
</protein>